<protein>
    <recommendedName>
        <fullName evidence="1">Cell wall hydrolase SleB domain-containing protein</fullName>
    </recommendedName>
</protein>
<dbReference type="InterPro" id="IPR011105">
    <property type="entry name" value="Cell_wall_hydrolase_SleB"/>
</dbReference>
<organism evidence="2">
    <name type="scientific">hydrothermal vent metagenome</name>
    <dbReference type="NCBI Taxonomy" id="652676"/>
    <lineage>
        <taxon>unclassified sequences</taxon>
        <taxon>metagenomes</taxon>
        <taxon>ecological metagenomes</taxon>
    </lineage>
</organism>
<dbReference type="Pfam" id="PF07486">
    <property type="entry name" value="Hydrolase_2"/>
    <property type="match status" value="1"/>
</dbReference>
<evidence type="ECO:0000313" key="2">
    <source>
        <dbReference type="EMBL" id="VAW94157.1"/>
    </source>
</evidence>
<reference evidence="2" key="1">
    <citation type="submission" date="2018-06" db="EMBL/GenBank/DDBJ databases">
        <authorList>
            <person name="Zhirakovskaya E."/>
        </authorList>
    </citation>
    <scope>NUCLEOTIDE SEQUENCE</scope>
</reference>
<proteinExistence type="predicted"/>
<sequence length="167" mass="19953">MRTHYIVIILSLSVFLVGFSQPSNQSIHQKIRFLELDDDVYCHAQNLYFETSGEPYKGKVAVIFVVSNRVKDIRWPNDVCEVIWQKKWKNKKRRYISQFSWTTDGKSDTPRNLKEWYQCLLIAQAWKNNKLKNNIGNATHYHSVTVKPWWRKKYQQVAAIGRHIFYE</sequence>
<dbReference type="Gene3D" id="1.10.10.2520">
    <property type="entry name" value="Cell wall hydrolase SleB, domain 1"/>
    <property type="match status" value="1"/>
</dbReference>
<dbReference type="GO" id="GO:0016787">
    <property type="term" value="F:hydrolase activity"/>
    <property type="evidence" value="ECO:0007669"/>
    <property type="project" value="InterPro"/>
</dbReference>
<dbReference type="InterPro" id="IPR042047">
    <property type="entry name" value="SleB_dom1"/>
</dbReference>
<name>A0A3B1A3I3_9ZZZZ</name>
<feature type="domain" description="Cell wall hydrolase SleB" evidence="1">
    <location>
        <begin position="53"/>
        <end position="166"/>
    </location>
</feature>
<evidence type="ECO:0000259" key="1">
    <source>
        <dbReference type="Pfam" id="PF07486"/>
    </source>
</evidence>
<dbReference type="AlphaFoldDB" id="A0A3B1A3I3"/>
<dbReference type="EMBL" id="UOFS01000014">
    <property type="protein sequence ID" value="VAW94157.1"/>
    <property type="molecule type" value="Genomic_DNA"/>
</dbReference>
<gene>
    <name evidence="2" type="ORF">MNBD_GAMMA22-2165</name>
</gene>
<accession>A0A3B1A3I3</accession>